<gene>
    <name evidence="1" type="ORF">HXL68_09655</name>
</gene>
<dbReference type="Proteomes" id="UP000718593">
    <property type="component" value="Unassembled WGS sequence"/>
</dbReference>
<reference evidence="1" key="1">
    <citation type="submission" date="2020-04" db="EMBL/GenBank/DDBJ databases">
        <title>Deep metagenomics examines the oral microbiome during advanced dental caries in children, revealing novel taxa and co-occurrences with host molecules.</title>
        <authorList>
            <person name="Baker J.L."/>
            <person name="Morton J.T."/>
            <person name="Dinis M."/>
            <person name="Alvarez R."/>
            <person name="Tran N.C."/>
            <person name="Knight R."/>
            <person name="Edlund A."/>
        </authorList>
    </citation>
    <scope>NUCLEOTIDE SEQUENCE</scope>
    <source>
        <strain evidence="1">JCVI_32_bin.24</strain>
    </source>
</reference>
<evidence type="ECO:0000313" key="1">
    <source>
        <dbReference type="EMBL" id="MBF1165296.1"/>
    </source>
</evidence>
<protein>
    <submittedName>
        <fullName evidence="1">Uncharacterized protein</fullName>
    </submittedName>
</protein>
<sequence>MTGSPHILVTSAQLGQTLQAILARRPAAIAAEQAQLPSGFSEHVAETVLGGFVRAAAVFEATAE</sequence>
<accession>A0A930BU17</accession>
<organism evidence="1 2">
    <name type="scientific">Dechloromonas agitata</name>
    <dbReference type="NCBI Taxonomy" id="73030"/>
    <lineage>
        <taxon>Bacteria</taxon>
        <taxon>Pseudomonadati</taxon>
        <taxon>Pseudomonadota</taxon>
        <taxon>Betaproteobacteria</taxon>
        <taxon>Rhodocyclales</taxon>
        <taxon>Azonexaceae</taxon>
        <taxon>Dechloromonas</taxon>
    </lineage>
</organism>
<dbReference type="AlphaFoldDB" id="A0A930BU17"/>
<proteinExistence type="predicted"/>
<name>A0A930BU17_9RHOO</name>
<evidence type="ECO:0000313" key="2">
    <source>
        <dbReference type="Proteomes" id="UP000718593"/>
    </source>
</evidence>
<comment type="caution">
    <text evidence="1">The sequence shown here is derived from an EMBL/GenBank/DDBJ whole genome shotgun (WGS) entry which is preliminary data.</text>
</comment>
<dbReference type="EMBL" id="JABZMI010000180">
    <property type="protein sequence ID" value="MBF1165296.1"/>
    <property type="molecule type" value="Genomic_DNA"/>
</dbReference>